<dbReference type="Proteomes" id="UP000257200">
    <property type="component" value="Unplaced"/>
</dbReference>
<feature type="region of interest" description="Disordered" evidence="1">
    <location>
        <begin position="448"/>
        <end position="467"/>
    </location>
</feature>
<dbReference type="SUPFAM" id="SSF140996">
    <property type="entry name" value="Hermes dimerisation domain"/>
    <property type="match status" value="1"/>
</dbReference>
<accession>A0A3Q1GJ54</accession>
<evidence type="ECO:0000256" key="1">
    <source>
        <dbReference type="SAM" id="MobiDB-lite"/>
    </source>
</evidence>
<name>A0A3Q1GJ54_9TELE</name>
<organism evidence="3 4">
    <name type="scientific">Acanthochromis polyacanthus</name>
    <name type="common">spiny chromis</name>
    <dbReference type="NCBI Taxonomy" id="80966"/>
    <lineage>
        <taxon>Eukaryota</taxon>
        <taxon>Metazoa</taxon>
        <taxon>Chordata</taxon>
        <taxon>Craniata</taxon>
        <taxon>Vertebrata</taxon>
        <taxon>Euteleostomi</taxon>
        <taxon>Actinopterygii</taxon>
        <taxon>Neopterygii</taxon>
        <taxon>Teleostei</taxon>
        <taxon>Neoteleostei</taxon>
        <taxon>Acanthomorphata</taxon>
        <taxon>Ovalentaria</taxon>
        <taxon>Pomacentridae</taxon>
        <taxon>Acanthochromis</taxon>
    </lineage>
</organism>
<dbReference type="AlphaFoldDB" id="A0A3Q1GJ54"/>
<dbReference type="InterPro" id="IPR012337">
    <property type="entry name" value="RNaseH-like_sf"/>
</dbReference>
<dbReference type="Gene3D" id="1.10.10.1070">
    <property type="entry name" value="Zinc finger, BED domain-containing"/>
    <property type="match status" value="1"/>
</dbReference>
<feature type="domain" description="HAT C-terminal dimerisation" evidence="2">
    <location>
        <begin position="506"/>
        <end position="582"/>
    </location>
</feature>
<sequence>MAEVVGSGESPRKKKEKDKTTDLVWHGSTTSLHEHLKRKHVLTFLSCNVKSVLISFFFCVFRKKQTNLSNFVYNKKIHTSQECAPLTDKILNMIVKDMRPLSMVECEGFQEMLKSFNPGYTIPLRTHFASLLDKKYEARVDKVKSTISAIDNKVALTADIWTSVATEAYLGITCHYIGRDWEMESICLSTMPLEDRYTAQNIAGWLEQTLEKFEILPGKISAIVHDNGANIVAAARLLEEKYGWPSLRCTGHTLQLVLSSALKHQIITKAVEQQMGAPEHKPIQDVRTRWNSTFQMIRCLLEQRWPVTATLSDLTVTKTCKQYLDLKPEQWSLIEELAQALEPFDCATAYMSGEKYATISSVPPLVKGLVKSLQGMDFETPAFQHTAVEQLEQRWKTEITFSDASHNTVILSSSLDPRFRKLRFLSSEDSFKVQVKVQMKAVEMEQLQPVSVQHQTPPDGTSHTASDKVPVSLIDSLLDSDTSSGEEAKEADSEEFTGKVRQEVLTYFSEKAASKGENPLQWWKSNEVKYPFLSRLAKSYLCIPCTSTPADRLFSAAGNIASKKRASLSKEHVDMLTFLHDNAKGTSRNVGLCFCVMYTVQTTRDQSIGLRSGKFGGQVNISNFLLCF</sequence>
<feature type="compositionally biased region" description="Polar residues" evidence="1">
    <location>
        <begin position="448"/>
        <end position="464"/>
    </location>
</feature>
<dbReference type="STRING" id="80966.ENSAPOP00000030676"/>
<dbReference type="SUPFAM" id="SSF53098">
    <property type="entry name" value="Ribonuclease H-like"/>
    <property type="match status" value="1"/>
</dbReference>
<evidence type="ECO:0000313" key="4">
    <source>
        <dbReference type="Proteomes" id="UP000257200"/>
    </source>
</evidence>
<reference evidence="3" key="2">
    <citation type="submission" date="2025-09" db="UniProtKB">
        <authorList>
            <consortium name="Ensembl"/>
        </authorList>
    </citation>
    <scope>IDENTIFICATION</scope>
</reference>
<evidence type="ECO:0000259" key="2">
    <source>
        <dbReference type="Pfam" id="PF05699"/>
    </source>
</evidence>
<protein>
    <recommendedName>
        <fullName evidence="2">HAT C-terminal dimerisation domain-containing protein</fullName>
    </recommendedName>
</protein>
<dbReference type="PANTHER" id="PTHR46169">
    <property type="entry name" value="DNA REPLICATION-RELATED ELEMENT FACTOR, ISOFORM A"/>
    <property type="match status" value="1"/>
</dbReference>
<keyword evidence="4" id="KW-1185">Reference proteome</keyword>
<dbReference type="InterPro" id="IPR052717">
    <property type="entry name" value="Vacuolar_transposase_reg"/>
</dbReference>
<proteinExistence type="predicted"/>
<dbReference type="GO" id="GO:0046983">
    <property type="term" value="F:protein dimerization activity"/>
    <property type="evidence" value="ECO:0007669"/>
    <property type="project" value="InterPro"/>
</dbReference>
<dbReference type="InterPro" id="IPR008906">
    <property type="entry name" value="HATC_C_dom"/>
</dbReference>
<reference evidence="3" key="1">
    <citation type="submission" date="2025-08" db="UniProtKB">
        <authorList>
            <consortium name="Ensembl"/>
        </authorList>
    </citation>
    <scope>IDENTIFICATION</scope>
</reference>
<dbReference type="GO" id="GO:0006357">
    <property type="term" value="P:regulation of transcription by RNA polymerase II"/>
    <property type="evidence" value="ECO:0007669"/>
    <property type="project" value="TreeGrafter"/>
</dbReference>
<dbReference type="GeneTree" id="ENSGT00940000158431"/>
<dbReference type="Pfam" id="PF05699">
    <property type="entry name" value="Dimer_Tnp_hAT"/>
    <property type="match status" value="1"/>
</dbReference>
<evidence type="ECO:0000313" key="3">
    <source>
        <dbReference type="Ensembl" id="ENSAPOP00000030676.1"/>
    </source>
</evidence>
<dbReference type="GO" id="GO:0005634">
    <property type="term" value="C:nucleus"/>
    <property type="evidence" value="ECO:0007669"/>
    <property type="project" value="TreeGrafter"/>
</dbReference>
<dbReference type="InParanoid" id="A0A3Q1GJ54"/>
<dbReference type="FunCoup" id="A0A3Q1GJ54">
    <property type="interactions" value="2"/>
</dbReference>
<feature type="region of interest" description="Disordered" evidence="1">
    <location>
        <begin position="1"/>
        <end position="21"/>
    </location>
</feature>
<dbReference type="PANTHER" id="PTHR46169:SF15">
    <property type="entry name" value="INNER CENTROMERE PROTEIN A-LIKE ISOFORM X1-RELATED"/>
    <property type="match status" value="1"/>
</dbReference>
<dbReference type="Ensembl" id="ENSAPOT00000022959.1">
    <property type="protein sequence ID" value="ENSAPOP00000030676.1"/>
    <property type="gene ID" value="ENSAPOG00000017453.1"/>
</dbReference>